<dbReference type="Proteomes" id="UP001159363">
    <property type="component" value="Chromosome 3"/>
</dbReference>
<feature type="compositionally biased region" description="Polar residues" evidence="1">
    <location>
        <begin position="13"/>
        <end position="31"/>
    </location>
</feature>
<evidence type="ECO:0000256" key="1">
    <source>
        <dbReference type="SAM" id="MobiDB-lite"/>
    </source>
</evidence>
<organism evidence="2 3">
    <name type="scientific">Dryococelus australis</name>
    <dbReference type="NCBI Taxonomy" id="614101"/>
    <lineage>
        <taxon>Eukaryota</taxon>
        <taxon>Metazoa</taxon>
        <taxon>Ecdysozoa</taxon>
        <taxon>Arthropoda</taxon>
        <taxon>Hexapoda</taxon>
        <taxon>Insecta</taxon>
        <taxon>Pterygota</taxon>
        <taxon>Neoptera</taxon>
        <taxon>Polyneoptera</taxon>
        <taxon>Phasmatodea</taxon>
        <taxon>Verophasmatodea</taxon>
        <taxon>Anareolatae</taxon>
        <taxon>Phasmatidae</taxon>
        <taxon>Eurycanthinae</taxon>
        <taxon>Dryococelus</taxon>
    </lineage>
</organism>
<name>A0ABQ9HZ90_9NEOP</name>
<comment type="caution">
    <text evidence="2">The sequence shown here is derived from an EMBL/GenBank/DDBJ whole genome shotgun (WGS) entry which is preliminary data.</text>
</comment>
<protein>
    <submittedName>
        <fullName evidence="2">Uncharacterized protein</fullName>
    </submittedName>
</protein>
<feature type="region of interest" description="Disordered" evidence="1">
    <location>
        <begin position="75"/>
        <end position="94"/>
    </location>
</feature>
<evidence type="ECO:0000313" key="3">
    <source>
        <dbReference type="Proteomes" id="UP001159363"/>
    </source>
</evidence>
<proteinExistence type="predicted"/>
<reference evidence="2 3" key="1">
    <citation type="submission" date="2023-02" db="EMBL/GenBank/DDBJ databases">
        <title>LHISI_Scaffold_Assembly.</title>
        <authorList>
            <person name="Stuart O.P."/>
            <person name="Cleave R."/>
            <person name="Magrath M.J.L."/>
            <person name="Mikheyev A.S."/>
        </authorList>
    </citation>
    <scope>NUCLEOTIDE SEQUENCE [LARGE SCALE GENOMIC DNA]</scope>
    <source>
        <strain evidence="2">Daus_M_001</strain>
        <tissue evidence="2">Leg muscle</tissue>
    </source>
</reference>
<keyword evidence="3" id="KW-1185">Reference proteome</keyword>
<accession>A0ABQ9HZ90</accession>
<dbReference type="EMBL" id="JARBHB010000003">
    <property type="protein sequence ID" value="KAJ8889567.1"/>
    <property type="molecule type" value="Genomic_DNA"/>
</dbReference>
<feature type="region of interest" description="Disordered" evidence="1">
    <location>
        <begin position="1"/>
        <end position="31"/>
    </location>
</feature>
<gene>
    <name evidence="2" type="ORF">PR048_009066</name>
</gene>
<evidence type="ECO:0000313" key="2">
    <source>
        <dbReference type="EMBL" id="KAJ8889567.1"/>
    </source>
</evidence>
<sequence>MQSQSIRQEHSQDLQVSVGNKGTNPSRQDYYSTGQEHLAPRVPYSFLHRLKEIGLIGCMRFPAIVTGQRYKVFDPSKLPVPPTNTTDDHTSPQQLREEMTKIENNRLFMAAG</sequence>